<reference evidence="3" key="1">
    <citation type="submission" date="2017-03" db="EMBL/GenBank/DDBJ databases">
        <authorList>
            <person name="Safronova V.I."/>
            <person name="Sazanova A.L."/>
            <person name="Chirak E.R."/>
        </authorList>
    </citation>
    <scope>NUCLEOTIDE SEQUENCE [LARGE SCALE GENOMIC DNA]</scope>
    <source>
        <strain evidence="3">Ach-343</strain>
    </source>
</reference>
<evidence type="ECO:0000313" key="3">
    <source>
        <dbReference type="Proteomes" id="UP000248616"/>
    </source>
</evidence>
<dbReference type="AlphaFoldDB" id="A0A2W7C393"/>
<gene>
    <name evidence="2" type="ORF">B5V02_15160</name>
</gene>
<evidence type="ECO:0000256" key="1">
    <source>
        <dbReference type="SAM" id="SignalP"/>
    </source>
</evidence>
<accession>A0A2W7C393</accession>
<feature type="signal peptide" evidence="1">
    <location>
        <begin position="1"/>
        <end position="20"/>
    </location>
</feature>
<evidence type="ECO:0000313" key="2">
    <source>
        <dbReference type="EMBL" id="PZV37620.1"/>
    </source>
</evidence>
<keyword evidence="1" id="KW-0732">Signal</keyword>
<dbReference type="Proteomes" id="UP000248616">
    <property type="component" value="Unassembled WGS sequence"/>
</dbReference>
<name>A0A2W7C393_9HYPH</name>
<protein>
    <submittedName>
        <fullName evidence="2">Uncharacterized protein</fullName>
    </submittedName>
</protein>
<organism evidence="2 3">
    <name type="scientific">Mesorhizobium kowhaii</name>
    <dbReference type="NCBI Taxonomy" id="1300272"/>
    <lineage>
        <taxon>Bacteria</taxon>
        <taxon>Pseudomonadati</taxon>
        <taxon>Pseudomonadota</taxon>
        <taxon>Alphaproteobacteria</taxon>
        <taxon>Hyphomicrobiales</taxon>
        <taxon>Phyllobacteriaceae</taxon>
        <taxon>Mesorhizobium</taxon>
    </lineage>
</organism>
<dbReference type="RefSeq" id="WP_245445935.1">
    <property type="nucleotide sequence ID" value="NZ_MZXV01000032.1"/>
</dbReference>
<keyword evidence="3" id="KW-1185">Reference proteome</keyword>
<sequence>MAVVFTVIMSALALLGSVVAASASGGIWCNVDDTAVKFDVGAGVTRGMGGPTFNFSGTLEILGRPVADDLRKTTFEDSNLTQYWLDNKELRLNIYHEHQLANAYNYVELTILTKASDEGVYDGQYRLAIYDNAADADKDGQPVELTGKVSCGAE</sequence>
<comment type="caution">
    <text evidence="2">The sequence shown here is derived from an EMBL/GenBank/DDBJ whole genome shotgun (WGS) entry which is preliminary data.</text>
</comment>
<proteinExistence type="predicted"/>
<feature type="chain" id="PRO_5015936756" evidence="1">
    <location>
        <begin position="21"/>
        <end position="154"/>
    </location>
</feature>
<dbReference type="EMBL" id="MZXV01000032">
    <property type="protein sequence ID" value="PZV37620.1"/>
    <property type="molecule type" value="Genomic_DNA"/>
</dbReference>